<keyword evidence="2" id="KW-1185">Reference proteome</keyword>
<dbReference type="Proteomes" id="UP000076727">
    <property type="component" value="Unassembled WGS sequence"/>
</dbReference>
<protein>
    <submittedName>
        <fullName evidence="1">Uncharacterized protein</fullName>
    </submittedName>
</protein>
<organism evidence="1 2">
    <name type="scientific">Daedalea quercina L-15889</name>
    <dbReference type="NCBI Taxonomy" id="1314783"/>
    <lineage>
        <taxon>Eukaryota</taxon>
        <taxon>Fungi</taxon>
        <taxon>Dikarya</taxon>
        <taxon>Basidiomycota</taxon>
        <taxon>Agaricomycotina</taxon>
        <taxon>Agaricomycetes</taxon>
        <taxon>Polyporales</taxon>
        <taxon>Fomitopsis</taxon>
    </lineage>
</organism>
<evidence type="ECO:0000313" key="1">
    <source>
        <dbReference type="EMBL" id="KZT71396.1"/>
    </source>
</evidence>
<accession>A0A165S0Y2</accession>
<proteinExistence type="predicted"/>
<reference evidence="1 2" key="1">
    <citation type="journal article" date="2016" name="Mol. Biol. Evol.">
        <title>Comparative Genomics of Early-Diverging Mushroom-Forming Fungi Provides Insights into the Origins of Lignocellulose Decay Capabilities.</title>
        <authorList>
            <person name="Nagy L.G."/>
            <person name="Riley R."/>
            <person name="Tritt A."/>
            <person name="Adam C."/>
            <person name="Daum C."/>
            <person name="Floudas D."/>
            <person name="Sun H."/>
            <person name="Yadav J.S."/>
            <person name="Pangilinan J."/>
            <person name="Larsson K.H."/>
            <person name="Matsuura K."/>
            <person name="Barry K."/>
            <person name="Labutti K."/>
            <person name="Kuo R."/>
            <person name="Ohm R.A."/>
            <person name="Bhattacharya S.S."/>
            <person name="Shirouzu T."/>
            <person name="Yoshinaga Y."/>
            <person name="Martin F.M."/>
            <person name="Grigoriev I.V."/>
            <person name="Hibbett D.S."/>
        </authorList>
    </citation>
    <scope>NUCLEOTIDE SEQUENCE [LARGE SCALE GENOMIC DNA]</scope>
    <source>
        <strain evidence="1 2">L-15889</strain>
    </source>
</reference>
<sequence>MVTLTRSLKHGWAILNPVSREGRGACSPSRTRPSSMVGTLATRPMKSKDTVIDSPIAGFGRQRICILIHIEHPIPFVSIGTPGHLNTQTDVLCRKTHVHNLFLSAARLRRPTNTRAEILATNSIWRISHPCNPRAKIDEGWHRLCWDDGVVTTYSPRLMYQRMMTYSVGSRAPLGRAGTVPRRANDPYLASASISN</sequence>
<evidence type="ECO:0000313" key="2">
    <source>
        <dbReference type="Proteomes" id="UP000076727"/>
    </source>
</evidence>
<dbReference type="EMBL" id="KV429046">
    <property type="protein sequence ID" value="KZT71396.1"/>
    <property type="molecule type" value="Genomic_DNA"/>
</dbReference>
<name>A0A165S0Y2_9APHY</name>
<dbReference type="AlphaFoldDB" id="A0A165S0Y2"/>
<gene>
    <name evidence="1" type="ORF">DAEQUDRAFT_129027</name>
</gene>